<comment type="caution">
    <text evidence="1">The sequence shown here is derived from an EMBL/GenBank/DDBJ whole genome shotgun (WGS) entry which is preliminary data.</text>
</comment>
<name>A0A2H0LYY1_9BACT</name>
<sequence length="295" mass="34546">MKIYLKSRYVVSGELESRIAQELQFRIPMQNNGEAIVKISLDGKQIESFCEAEISNDLYNILKTGIKEVDGLSNSLQVELAGLRCPFKAAQKVFSLIKYCFNNIKLDEGLLGNKGNYWSEDKLDWKYLPGKIIFKFDAYSTRPLTEDNARAIQDYIDSNFEPFLAFRHLHRAIRERSPRYKWIDATIAAELAIKEFFIRLNKDIEPWVLEVPSPPLDKLYGKILEFYTGERSPKVNAIREGAKIRNELLHKPQDNKIEYQRAVEYVKDVEIAIWHLIKLLYKDNRFIENSYIRRI</sequence>
<dbReference type="AlphaFoldDB" id="A0A2H0LYY1"/>
<proteinExistence type="predicted"/>
<dbReference type="EMBL" id="PCWA01000092">
    <property type="protein sequence ID" value="PIQ88695.1"/>
    <property type="molecule type" value="Genomic_DNA"/>
</dbReference>
<protein>
    <recommendedName>
        <fullName evidence="3">Apea-like HEPN domain-containing protein</fullName>
    </recommendedName>
</protein>
<accession>A0A2H0LYY1</accession>
<organism evidence="1 2">
    <name type="scientific">Candidatus Ghiorseimicrobium undicola</name>
    <dbReference type="NCBI Taxonomy" id="1974746"/>
    <lineage>
        <taxon>Bacteria</taxon>
        <taxon>Pseudomonadati</taxon>
        <taxon>Candidatus Omnitrophota</taxon>
        <taxon>Candidatus Ghiorseimicrobium</taxon>
    </lineage>
</organism>
<evidence type="ECO:0000313" key="2">
    <source>
        <dbReference type="Proteomes" id="UP000229641"/>
    </source>
</evidence>
<reference evidence="1 2" key="1">
    <citation type="submission" date="2017-09" db="EMBL/GenBank/DDBJ databases">
        <title>Depth-based differentiation of microbial function through sediment-hosted aquifers and enrichment of novel symbionts in the deep terrestrial subsurface.</title>
        <authorList>
            <person name="Probst A.J."/>
            <person name="Ladd B."/>
            <person name="Jarett J.K."/>
            <person name="Geller-Mcgrath D.E."/>
            <person name="Sieber C.M."/>
            <person name="Emerson J.B."/>
            <person name="Anantharaman K."/>
            <person name="Thomas B.C."/>
            <person name="Malmstrom R."/>
            <person name="Stieglmeier M."/>
            <person name="Klingl A."/>
            <person name="Woyke T."/>
            <person name="Ryan C.M."/>
            <person name="Banfield J.F."/>
        </authorList>
    </citation>
    <scope>NUCLEOTIDE SEQUENCE [LARGE SCALE GENOMIC DNA]</scope>
    <source>
        <strain evidence="1">CG11_big_fil_rev_8_21_14_0_20_42_13</strain>
    </source>
</reference>
<evidence type="ECO:0008006" key="3">
    <source>
        <dbReference type="Google" id="ProtNLM"/>
    </source>
</evidence>
<dbReference type="Proteomes" id="UP000229641">
    <property type="component" value="Unassembled WGS sequence"/>
</dbReference>
<evidence type="ECO:0000313" key="1">
    <source>
        <dbReference type="EMBL" id="PIQ88695.1"/>
    </source>
</evidence>
<gene>
    <name evidence="1" type="ORF">COV72_07140</name>
</gene>